<dbReference type="GeneID" id="24803888"/>
<accession>A0A0F7DBN1</accession>
<feature type="transmembrane region" description="Helical" evidence="13">
    <location>
        <begin position="180"/>
        <end position="200"/>
    </location>
</feature>
<dbReference type="AlphaFoldDB" id="A0A0F7DBN1"/>
<evidence type="ECO:0000256" key="4">
    <source>
        <dbReference type="ARBA" id="ARBA00022475"/>
    </source>
</evidence>
<dbReference type="GO" id="GO:0015293">
    <property type="term" value="F:symporter activity"/>
    <property type="evidence" value="ECO:0007669"/>
    <property type="project" value="UniProtKB-KW"/>
</dbReference>
<sequence>MAVDPIVVGVTVLYFLVTIYIGWWSKQKLKSATDYYVAGRQIGSFVNGLALESTYLSPASMLGLPAYIFILGYPFWWAMAAIILGMPLATLLTASALRKYAPTSFADYYADRYKDEKLRWLIGVIVAFGSILYITLSIVGMALFLLAILKINYIYGVIIGTVIVLLYVVWGGMIATSWNAAFQAALMTVAAVIAAIVMIGKLGGLQGFHEAVLANNPKFFNTASDPQPPHAFVGTWLAIVGWYFTWHFGFAVMPYTVVRFFTTMDIKTARRSIFWTALFAGIFYMALQIIGAGAKVMIENYHPLAAEAGGKAVGVLKIIQQTYQVGSVLDYSMIAAVEALSNPLVLGILAAGGLAIAMSTAAGWVMVVNTLVTRDLLGMQLKSKYAQENPVTTARIVSIVFLIVGMIISFNPPALVLDLSGWAFVALIASIGPGLVLGLWWKRATRTAMWTTAIIMFFLHLYAWMYAKFNLGHHAWFFLNQMLFGDNKAAWIVTPHQFWAIPVGFILFVIISLLTSPPDEETVQKYCVELTENV</sequence>
<dbReference type="PATRIC" id="fig|113653.22.peg.1302"/>
<feature type="transmembrane region" description="Helical" evidence="13">
    <location>
        <begin position="76"/>
        <end position="97"/>
    </location>
</feature>
<keyword evidence="7 13" id="KW-1133">Transmembrane helix</keyword>
<evidence type="ECO:0000256" key="6">
    <source>
        <dbReference type="ARBA" id="ARBA00022847"/>
    </source>
</evidence>
<dbReference type="InterPro" id="IPR038377">
    <property type="entry name" value="Na/Glc_symporter_sf"/>
</dbReference>
<evidence type="ECO:0000313" key="15">
    <source>
        <dbReference type="Proteomes" id="UP000034723"/>
    </source>
</evidence>
<evidence type="ECO:0000256" key="7">
    <source>
        <dbReference type="ARBA" id="ARBA00022989"/>
    </source>
</evidence>
<keyword evidence="8" id="KW-0915">Sodium</keyword>
<dbReference type="EMBL" id="CP011267">
    <property type="protein sequence ID" value="AKG91381.1"/>
    <property type="molecule type" value="Genomic_DNA"/>
</dbReference>
<gene>
    <name evidence="14" type="ORF">GAH_01317</name>
</gene>
<evidence type="ECO:0000256" key="13">
    <source>
        <dbReference type="SAM" id="Phobius"/>
    </source>
</evidence>
<keyword evidence="5 13" id="KW-0812">Transmembrane</keyword>
<feature type="transmembrane region" description="Helical" evidence="13">
    <location>
        <begin position="422"/>
        <end position="441"/>
    </location>
</feature>
<dbReference type="HOGENOM" id="CLU_018808_15_1_2"/>
<keyword evidence="3" id="KW-0813">Transport</keyword>
<evidence type="ECO:0000256" key="2">
    <source>
        <dbReference type="ARBA" id="ARBA00006434"/>
    </source>
</evidence>
<comment type="subcellular location">
    <subcellularLocation>
        <location evidence="1">Cell membrane</location>
        <topology evidence="1">Multi-pass membrane protein</topology>
    </subcellularLocation>
</comment>
<dbReference type="Gene3D" id="1.20.1730.10">
    <property type="entry name" value="Sodium/glucose cotransporter"/>
    <property type="match status" value="1"/>
</dbReference>
<feature type="transmembrane region" description="Helical" evidence="13">
    <location>
        <begin position="118"/>
        <end position="147"/>
    </location>
</feature>
<keyword evidence="4" id="KW-1003">Cell membrane</keyword>
<organism evidence="14 15">
    <name type="scientific">Geoglobus ahangari</name>
    <dbReference type="NCBI Taxonomy" id="113653"/>
    <lineage>
        <taxon>Archaea</taxon>
        <taxon>Methanobacteriati</taxon>
        <taxon>Methanobacteriota</taxon>
        <taxon>Archaeoglobi</taxon>
        <taxon>Archaeoglobales</taxon>
        <taxon>Archaeoglobaceae</taxon>
        <taxon>Geoglobus</taxon>
    </lineage>
</organism>
<dbReference type="STRING" id="113653.GAH_01317"/>
<dbReference type="KEGG" id="gah:GAH_01317"/>
<feature type="transmembrane region" description="Helical" evidence="13">
    <location>
        <begin position="393"/>
        <end position="410"/>
    </location>
</feature>
<feature type="transmembrane region" description="Helical" evidence="13">
    <location>
        <begin position="236"/>
        <end position="261"/>
    </location>
</feature>
<feature type="transmembrane region" description="Helical" evidence="13">
    <location>
        <begin position="6"/>
        <end position="24"/>
    </location>
</feature>
<dbReference type="InParanoid" id="A0A0F7DBN1"/>
<dbReference type="InterPro" id="IPR050277">
    <property type="entry name" value="Sodium:Solute_Symporter"/>
</dbReference>
<reference evidence="14 15" key="1">
    <citation type="submission" date="2015-04" db="EMBL/GenBank/DDBJ databases">
        <title>The complete genome sequence of the hyperthermophilic, obligate iron-reducing archaeon Geoglobus ahangari strain 234T.</title>
        <authorList>
            <person name="Manzella M.P."/>
            <person name="Holmes D.E."/>
            <person name="Rocheleau J.M."/>
            <person name="Chung A."/>
            <person name="Reguera G."/>
            <person name="Kashefi K."/>
        </authorList>
    </citation>
    <scope>NUCLEOTIDE SEQUENCE [LARGE SCALE GENOMIC DNA]</scope>
    <source>
        <strain evidence="14 15">234</strain>
    </source>
</reference>
<evidence type="ECO:0000256" key="8">
    <source>
        <dbReference type="ARBA" id="ARBA00023053"/>
    </source>
</evidence>
<dbReference type="OrthoDB" id="9779at2157"/>
<feature type="transmembrane region" description="Helical" evidence="13">
    <location>
        <begin position="448"/>
        <end position="467"/>
    </location>
</feature>
<proteinExistence type="inferred from homology"/>
<dbReference type="RefSeq" id="WP_048095486.1">
    <property type="nucleotide sequence ID" value="NZ_CP011267.1"/>
</dbReference>
<dbReference type="PANTHER" id="PTHR48086">
    <property type="entry name" value="SODIUM/PROLINE SYMPORTER-RELATED"/>
    <property type="match status" value="1"/>
</dbReference>
<keyword evidence="15" id="KW-1185">Reference proteome</keyword>
<protein>
    <submittedName>
        <fullName evidence="14">Putative symporter</fullName>
    </submittedName>
</protein>
<feature type="transmembrane region" description="Helical" evidence="13">
    <location>
        <begin position="497"/>
        <end position="515"/>
    </location>
</feature>
<dbReference type="Pfam" id="PF00474">
    <property type="entry name" value="SSF"/>
    <property type="match status" value="1"/>
</dbReference>
<name>A0A0F7DBN1_9EURY</name>
<evidence type="ECO:0000256" key="1">
    <source>
        <dbReference type="ARBA" id="ARBA00004651"/>
    </source>
</evidence>
<comment type="similarity">
    <text evidence="2 12">Belongs to the sodium:solute symporter (SSF) (TC 2.A.21) family.</text>
</comment>
<feature type="transmembrane region" description="Helical" evidence="13">
    <location>
        <begin position="344"/>
        <end position="372"/>
    </location>
</feature>
<evidence type="ECO:0000313" key="14">
    <source>
        <dbReference type="EMBL" id="AKG91381.1"/>
    </source>
</evidence>
<keyword evidence="6" id="KW-0769">Symport</keyword>
<dbReference type="GO" id="GO:0005886">
    <property type="term" value="C:plasma membrane"/>
    <property type="evidence" value="ECO:0007669"/>
    <property type="project" value="UniProtKB-SubCell"/>
</dbReference>
<dbReference type="GO" id="GO:0006814">
    <property type="term" value="P:sodium ion transport"/>
    <property type="evidence" value="ECO:0007669"/>
    <property type="project" value="UniProtKB-KW"/>
</dbReference>
<evidence type="ECO:0000256" key="3">
    <source>
        <dbReference type="ARBA" id="ARBA00022448"/>
    </source>
</evidence>
<dbReference type="PROSITE" id="PS50283">
    <property type="entry name" value="NA_SOLUT_SYMP_3"/>
    <property type="match status" value="1"/>
</dbReference>
<evidence type="ECO:0000256" key="11">
    <source>
        <dbReference type="ARBA" id="ARBA00023201"/>
    </source>
</evidence>
<dbReference type="PANTHER" id="PTHR48086:SF3">
    <property type="entry name" value="SODIUM_PROLINE SYMPORTER"/>
    <property type="match status" value="1"/>
</dbReference>
<keyword evidence="9" id="KW-0406">Ion transport</keyword>
<feature type="transmembrane region" description="Helical" evidence="13">
    <location>
        <begin position="153"/>
        <end position="173"/>
    </location>
</feature>
<keyword evidence="11" id="KW-0739">Sodium transport</keyword>
<evidence type="ECO:0000256" key="9">
    <source>
        <dbReference type="ARBA" id="ARBA00023065"/>
    </source>
</evidence>
<dbReference type="Proteomes" id="UP000034723">
    <property type="component" value="Chromosome"/>
</dbReference>
<feature type="transmembrane region" description="Helical" evidence="13">
    <location>
        <begin position="273"/>
        <end position="294"/>
    </location>
</feature>
<feature type="transmembrane region" description="Helical" evidence="13">
    <location>
        <begin position="45"/>
        <end position="70"/>
    </location>
</feature>
<evidence type="ECO:0000256" key="5">
    <source>
        <dbReference type="ARBA" id="ARBA00022692"/>
    </source>
</evidence>
<keyword evidence="10 13" id="KW-0472">Membrane</keyword>
<evidence type="ECO:0000256" key="12">
    <source>
        <dbReference type="RuleBase" id="RU362091"/>
    </source>
</evidence>
<dbReference type="InterPro" id="IPR001734">
    <property type="entry name" value="Na/solute_symporter"/>
</dbReference>
<evidence type="ECO:0000256" key="10">
    <source>
        <dbReference type="ARBA" id="ARBA00023136"/>
    </source>
</evidence>